<evidence type="ECO:0000313" key="1">
    <source>
        <dbReference type="EMBL" id="KAJ8666143.1"/>
    </source>
</evidence>
<organism evidence="1 2">
    <name type="scientific">Eretmocerus hayati</name>
    <dbReference type="NCBI Taxonomy" id="131215"/>
    <lineage>
        <taxon>Eukaryota</taxon>
        <taxon>Metazoa</taxon>
        <taxon>Ecdysozoa</taxon>
        <taxon>Arthropoda</taxon>
        <taxon>Hexapoda</taxon>
        <taxon>Insecta</taxon>
        <taxon>Pterygota</taxon>
        <taxon>Neoptera</taxon>
        <taxon>Endopterygota</taxon>
        <taxon>Hymenoptera</taxon>
        <taxon>Apocrita</taxon>
        <taxon>Proctotrupomorpha</taxon>
        <taxon>Chalcidoidea</taxon>
        <taxon>Aphelinidae</taxon>
        <taxon>Aphelininae</taxon>
        <taxon>Eretmocerus</taxon>
    </lineage>
</organism>
<name>A0ACC2N4Q2_9HYME</name>
<keyword evidence="2" id="KW-1185">Reference proteome</keyword>
<sequence>MLEVRPDILVDFLAKHCDPLENLDDREICNHAIYKEICKAEKRKSSWTAIRYHVDEIWRKATNGLRDLVRNKLRSNPRRENRPGAENLAIHCVQVPSSSPSSVRDVVANQESCGRTNFPPPSHHGARLHDSRVSDFDVSDNRSNDNPASNAAPENLNLKSHETIKHDNKELDHLSPSSRDDSRSEKSCIDARDHLAPRNIIGNEGLTALRVTEVVVDPVNSNTDARDDDLHLSEDSTLNLESMTQIERDEDIDQQKKSFEVTDPVKERHDQGLPRSDQEPVSFENLIIHNKGAEQGLTSESDRCAVVQPSHAVTPILAGSQAKNEELENDHHIAKEVEENSFEIETCSAFNGDAIRRDQSSSDSEMSHASSSTIGSNKSEYEISVKSNCSRESNDNYSLSNSSNEDDQYVDHLKKKSCFSVEVGNVSIRIKNEAFTLFQDPQDRPKYRALGAYILKKYLGKTCPLRNYGDFRHTKSGTVFYAMCRYQSHRQRFLFVVLQEDVSVFRTFVYGTKCESDEHLGRRIFVTLKGQERLETAKLLECVPAQRFRREVMDTIDDDLAALGDMQNLRSLSTYKNLKTETNAKVSIPLKVLLYSKRAFRLWKLKHWILYVDATGSLFKVPKDIFNRMYMYAMSINIDGVILPQIMMLSEQHHKNAIGEMADALEDLANEENKKHPRFKIAVSDWCWAIMKALMERFNLVTPSQYLMYAHMFVLERVEIPENFVIIYSCVGHFMHRVSDNLKKKFSTCSKEHKSLVLDAMGVMVRCRTIKQMDTVYKSFMEILCSEFAEEVPIKLQKILETKLEIEESLKAKSKKNKRNPEEIPSEDGRESTQEGESSDEDEDWEMENDQQHMSIYSSSPFYQRYSAKLSEIRMKSEKGKIINGYQNTKLAYFVTVNYMPYCPMWSAFFLALLPRKYDRLANANSEAFNKNVKHQVLLRQKAGSVGRFSEKMRIYQGQLCKEIELKLGKRAGQDGLDEKLVGSTSRKRKSQTESQSKNTRPRKKRKMMSTSRENSPSNPLAEETWMDKSSGRKKRKNHFECTRLIKSIEKGKAKILKQSQEDKREKYIKRKRKQDSEFSSDGSSRDDQLEEPQKKKGKKKSQRRTKQRTVSPSESSDHSDELKRSRKTKPNRRTKQRNIPRLESSSDNSGPELTPNRNVDTRKNDDSLNENDIGMSYQTIDSTNASPEKTMRDENSIVLTRGISSSALHMALDKFQITSEESFSVSLRPQGSSTPKKIGTGCNSSSLSMTIGEHLNNGLVANVEYYVERDLGPHMTERKFTVGEFELIENHPFSESRSNQLFSNEFATLFKGDKYVGGDVIDAFSAIKERSWKNA</sequence>
<gene>
    <name evidence="1" type="ORF">QAD02_007805</name>
</gene>
<evidence type="ECO:0000313" key="2">
    <source>
        <dbReference type="Proteomes" id="UP001239111"/>
    </source>
</evidence>
<comment type="caution">
    <text evidence="1">The sequence shown here is derived from an EMBL/GenBank/DDBJ whole genome shotgun (WGS) entry which is preliminary data.</text>
</comment>
<reference evidence="1" key="1">
    <citation type="submission" date="2023-04" db="EMBL/GenBank/DDBJ databases">
        <title>A chromosome-level genome assembly of the parasitoid wasp Eretmocerus hayati.</title>
        <authorList>
            <person name="Zhong Y."/>
            <person name="Liu S."/>
            <person name="Liu Y."/>
        </authorList>
    </citation>
    <scope>NUCLEOTIDE SEQUENCE</scope>
    <source>
        <strain evidence="1">ZJU_SS_LIU_2023</strain>
    </source>
</reference>
<dbReference type="Proteomes" id="UP001239111">
    <property type="component" value="Chromosome 4"/>
</dbReference>
<proteinExistence type="predicted"/>
<accession>A0ACC2N4Q2</accession>
<protein>
    <submittedName>
        <fullName evidence="1">Uncharacterized protein</fullName>
    </submittedName>
</protein>
<dbReference type="EMBL" id="CM056744">
    <property type="protein sequence ID" value="KAJ8666143.1"/>
    <property type="molecule type" value="Genomic_DNA"/>
</dbReference>